<dbReference type="HOGENOM" id="CLU_040416_0_0_9"/>
<keyword evidence="5" id="KW-1185">Reference proteome</keyword>
<keyword evidence="2 3" id="KW-0378">Hydrolase</keyword>
<reference evidence="4 5" key="1">
    <citation type="journal article" date="2010" name="PLoS ONE">
        <title>The glycobiome of the rumen bacterium Butyrivibrio proteoclasticus B316(T) highlights adaptation to a polysaccharide-rich environment.</title>
        <authorList>
            <person name="Kelly W.J."/>
            <person name="Leahy S.C."/>
            <person name="Altermann E."/>
            <person name="Yeoman C.J."/>
            <person name="Dunne J.C."/>
            <person name="Kong Z."/>
            <person name="Pacheco D.M."/>
            <person name="Li D."/>
            <person name="Noel S.J."/>
            <person name="Moon C.D."/>
            <person name="Cookson A.L."/>
            <person name="Attwood G.T."/>
        </authorList>
    </citation>
    <scope>NUCLEOTIDE SEQUENCE [LARGE SCALE GENOMIC DNA]</scope>
    <source>
        <strain evidence="5">ATCC 51982 / DSM 14932 / B316</strain>
    </source>
</reference>
<dbReference type="GO" id="GO:0036218">
    <property type="term" value="F:dTTP diphosphatase activity"/>
    <property type="evidence" value="ECO:0007669"/>
    <property type="project" value="RHEA"/>
</dbReference>
<evidence type="ECO:0000256" key="3">
    <source>
        <dbReference type="HAMAP-Rule" id="MF_00528"/>
    </source>
</evidence>
<dbReference type="HAMAP" id="MF_00528">
    <property type="entry name" value="Maf"/>
    <property type="match status" value="1"/>
</dbReference>
<comment type="cofactor">
    <cofactor evidence="1 3">
        <name>a divalent metal cation</name>
        <dbReference type="ChEBI" id="CHEBI:60240"/>
    </cofactor>
</comment>
<organism evidence="4 5">
    <name type="scientific">Butyrivibrio proteoclasticus (strain ATCC 51982 / DSM 14932 / B316)</name>
    <name type="common">Clostridium proteoclasticum</name>
    <dbReference type="NCBI Taxonomy" id="515622"/>
    <lineage>
        <taxon>Bacteria</taxon>
        <taxon>Bacillati</taxon>
        <taxon>Bacillota</taxon>
        <taxon>Clostridia</taxon>
        <taxon>Lachnospirales</taxon>
        <taxon>Lachnospiraceae</taxon>
        <taxon>Butyrivibrio</taxon>
    </lineage>
</organism>
<dbReference type="AlphaFoldDB" id="E0RXN7"/>
<comment type="similarity">
    <text evidence="3">Belongs to the Maf family. YhdE subfamily.</text>
</comment>
<dbReference type="CDD" id="cd00555">
    <property type="entry name" value="Maf"/>
    <property type="match status" value="1"/>
</dbReference>
<dbReference type="GO" id="GO:0005737">
    <property type="term" value="C:cytoplasm"/>
    <property type="evidence" value="ECO:0007669"/>
    <property type="project" value="UniProtKB-SubCell"/>
</dbReference>
<dbReference type="eggNOG" id="COG0424">
    <property type="taxonomic scope" value="Bacteria"/>
</dbReference>
<dbReference type="SUPFAM" id="SSF52972">
    <property type="entry name" value="ITPase-like"/>
    <property type="match status" value="1"/>
</dbReference>
<keyword evidence="3" id="KW-0546">Nucleotide metabolism</keyword>
<dbReference type="Pfam" id="PF02545">
    <property type="entry name" value="Maf"/>
    <property type="match status" value="1"/>
</dbReference>
<proteinExistence type="inferred from homology"/>
<dbReference type="InterPro" id="IPR029001">
    <property type="entry name" value="ITPase-like_fam"/>
</dbReference>
<keyword evidence="3" id="KW-0963">Cytoplasm</keyword>
<sequence>MRYVLASGSPRRRELLSKVIPEYEVIPAEGEENAVNTEPDKLVEELSFQKASEIFHKILTNEAGRLVVIGADTVVSYNRKVLGKPKDRDDATQMISSIAGNTHAVYTGVTVFYTGDNGEEKSFTFHEETLVDVAPMTDEEIKAYVATGEPDDKAGGYGIQGQFAIFISGIRGDYYNVVGLPIARLYREMQEHGLL</sequence>
<evidence type="ECO:0000313" key="4">
    <source>
        <dbReference type="EMBL" id="ADL34464.1"/>
    </source>
</evidence>
<dbReference type="EMBL" id="CP001810">
    <property type="protein sequence ID" value="ADL34464.1"/>
    <property type="molecule type" value="Genomic_DNA"/>
</dbReference>
<dbReference type="GO" id="GO:0036221">
    <property type="term" value="F:UTP diphosphatase activity"/>
    <property type="evidence" value="ECO:0007669"/>
    <property type="project" value="RHEA"/>
</dbReference>
<comment type="catalytic activity">
    <reaction evidence="3">
        <text>UTP + H2O = UMP + diphosphate + H(+)</text>
        <dbReference type="Rhea" id="RHEA:29395"/>
        <dbReference type="ChEBI" id="CHEBI:15377"/>
        <dbReference type="ChEBI" id="CHEBI:15378"/>
        <dbReference type="ChEBI" id="CHEBI:33019"/>
        <dbReference type="ChEBI" id="CHEBI:46398"/>
        <dbReference type="ChEBI" id="CHEBI:57865"/>
        <dbReference type="EC" id="3.6.1.9"/>
    </reaction>
</comment>
<feature type="site" description="Important for substrate specificity" evidence="3">
    <location>
        <position position="73"/>
    </location>
</feature>
<feature type="site" description="Important for substrate specificity" evidence="3">
    <location>
        <position position="160"/>
    </location>
</feature>
<dbReference type="STRING" id="515622.bpr_I1727"/>
<evidence type="ECO:0000256" key="2">
    <source>
        <dbReference type="ARBA" id="ARBA00022801"/>
    </source>
</evidence>
<comment type="catalytic activity">
    <reaction evidence="3">
        <text>dTTP + H2O = dTMP + diphosphate + H(+)</text>
        <dbReference type="Rhea" id="RHEA:28534"/>
        <dbReference type="ChEBI" id="CHEBI:15377"/>
        <dbReference type="ChEBI" id="CHEBI:15378"/>
        <dbReference type="ChEBI" id="CHEBI:33019"/>
        <dbReference type="ChEBI" id="CHEBI:37568"/>
        <dbReference type="ChEBI" id="CHEBI:63528"/>
        <dbReference type="EC" id="3.6.1.9"/>
    </reaction>
</comment>
<dbReference type="GO" id="GO:0009117">
    <property type="term" value="P:nucleotide metabolic process"/>
    <property type="evidence" value="ECO:0007669"/>
    <property type="project" value="UniProtKB-KW"/>
</dbReference>
<dbReference type="PIRSF" id="PIRSF006305">
    <property type="entry name" value="Maf"/>
    <property type="match status" value="1"/>
</dbReference>
<name>E0RXN7_BUTPB</name>
<dbReference type="RefSeq" id="WP_013281118.1">
    <property type="nucleotide sequence ID" value="NC_014387.1"/>
</dbReference>
<dbReference type="KEGG" id="bpb:bpr_I1727"/>
<feature type="site" description="Important for substrate specificity" evidence="3">
    <location>
        <position position="11"/>
    </location>
</feature>
<accession>E0RXN7</accession>
<feature type="active site" description="Proton acceptor" evidence="3">
    <location>
        <position position="72"/>
    </location>
</feature>
<comment type="subcellular location">
    <subcellularLocation>
        <location evidence="3">Cytoplasm</location>
    </subcellularLocation>
</comment>
<dbReference type="PANTHER" id="PTHR43213:SF5">
    <property type="entry name" value="BIFUNCTIONAL DTTP_UTP PYROPHOSPHATASE_METHYLTRANSFERASE PROTEIN-RELATED"/>
    <property type="match status" value="1"/>
</dbReference>
<protein>
    <recommendedName>
        <fullName evidence="3">dTTP/UTP pyrophosphatase</fullName>
        <shortName evidence="3">dTTPase/UTPase</shortName>
        <ecNumber evidence="3">3.6.1.9</ecNumber>
    </recommendedName>
    <alternativeName>
        <fullName evidence="3">Nucleoside triphosphate pyrophosphatase</fullName>
    </alternativeName>
    <alternativeName>
        <fullName evidence="3">Nucleotide pyrophosphatase</fullName>
        <shortName evidence="3">Nucleotide PPase</shortName>
    </alternativeName>
</protein>
<dbReference type="PANTHER" id="PTHR43213">
    <property type="entry name" value="BIFUNCTIONAL DTTP/UTP PYROPHOSPHATASE/METHYLTRANSFERASE PROTEIN-RELATED"/>
    <property type="match status" value="1"/>
</dbReference>
<evidence type="ECO:0000256" key="1">
    <source>
        <dbReference type="ARBA" id="ARBA00001968"/>
    </source>
</evidence>
<evidence type="ECO:0000313" key="5">
    <source>
        <dbReference type="Proteomes" id="UP000001299"/>
    </source>
</evidence>
<dbReference type="InterPro" id="IPR003697">
    <property type="entry name" value="Maf-like"/>
</dbReference>
<dbReference type="Gene3D" id="3.90.950.10">
    <property type="match status" value="1"/>
</dbReference>
<comment type="function">
    <text evidence="3">Nucleoside triphosphate pyrophosphatase that hydrolyzes dTTP and UTP. May have a dual role in cell division arrest and in preventing the incorporation of modified nucleotides into cellular nucleic acids.</text>
</comment>
<dbReference type="NCBIfam" id="TIGR00172">
    <property type="entry name" value="maf"/>
    <property type="match status" value="1"/>
</dbReference>
<gene>
    <name evidence="4" type="primary">maf</name>
    <name evidence="4" type="ordered locus">bpr_I1727</name>
</gene>
<dbReference type="EC" id="3.6.1.9" evidence="3"/>
<comment type="caution">
    <text evidence="3">Lacks conserved residue(s) required for the propagation of feature annotation.</text>
</comment>
<dbReference type="Proteomes" id="UP000001299">
    <property type="component" value="Chromosome 1"/>
</dbReference>